<name>A0A8H6IUK3_9PEZI</name>
<evidence type="ECO:0000313" key="2">
    <source>
        <dbReference type="EMBL" id="KAF6798270.1"/>
    </source>
</evidence>
<proteinExistence type="predicted"/>
<evidence type="ECO:0000313" key="3">
    <source>
        <dbReference type="Proteomes" id="UP000652219"/>
    </source>
</evidence>
<evidence type="ECO:0008006" key="4">
    <source>
        <dbReference type="Google" id="ProtNLM"/>
    </source>
</evidence>
<keyword evidence="3" id="KW-1185">Reference proteome</keyword>
<gene>
    <name evidence="2" type="ORF">CSOJ01_12702</name>
</gene>
<dbReference type="EMBL" id="WIGN01000336">
    <property type="protein sequence ID" value="KAF6798270.1"/>
    <property type="molecule type" value="Genomic_DNA"/>
</dbReference>
<dbReference type="Proteomes" id="UP000652219">
    <property type="component" value="Unassembled WGS sequence"/>
</dbReference>
<dbReference type="AlphaFoldDB" id="A0A8H6IUK3"/>
<sequence>MAQAPVTESCRLELLPSEILVAILSCAQFRDDLYSLLRASPVVYSAFCAARQVVLTSIVAQSLGPGIRDAIAVTQIVRPNFKPAKWNELIYETIERYDAVPRSLENARSLSIDDIIALIHVNHDVQFCIDDFAAKKLPELRDVHPEAASPLTATERQRLAQAVLRHQVLACLDYNDFFWSERNRPILQKFLGLFKAWEVQQLADAHGFVVKTIYRANQHRRGPRLMTQDRFSPTEAHTRKVIKDIRLLRNDILAERERNLEATQPPERTIMLPGLPAFPCRFNYLIAGPQPNNVVAQQPAAEVRPVELYDREDASPALVFDEASDAPPFAWVDGHAGIDCQRWGQYIWRQPAEAPSARQRMWMRQKLNRWRHLGFIFWDRGRVELLKTRLPEYETGWLTSAPPPDETTETWFCPGSKDRERRFETLRGLLETRPIRARDQTDRYGLSGKRAPYEENVAVGRIDLEDVGATNARLEGVPAGQGDHGAGILVAGHCEESAAAVNGHQRAVRLEVEPRGHATGVPTYGVQLAVEEGVADDEEDEEESDDNEEVEVGVKVDFDSIEELLDDKADDELDELEDETAEEMDDEADDELADEADNERVPELELTEALLEDWLELLVERLLEEPDEELIKMLLELAVLEELEGMVKEEKLDELVEVVTMVVLPLEGVIDEERDDEVETKELVPVETLVERLVDVEDLAELDVLDRPTPATIPRMKSNWSGKGVGARSWAAAAAVKTATKAACFNKAMSSGQRGIKRAYELDLKKVWCVER</sequence>
<protein>
    <recommendedName>
        <fullName evidence="4">F-box domain-containing protein</fullName>
    </recommendedName>
</protein>
<feature type="region of interest" description="Disordered" evidence="1">
    <location>
        <begin position="567"/>
        <end position="600"/>
    </location>
</feature>
<comment type="caution">
    <text evidence="2">The sequence shown here is derived from an EMBL/GenBank/DDBJ whole genome shotgun (WGS) entry which is preliminary data.</text>
</comment>
<reference evidence="2 3" key="1">
    <citation type="journal article" date="2020" name="Phytopathology">
        <title>Genome Sequence Resources of Colletotrichum truncatum, C. plurivorum, C. musicola, and C. sojae: Four Species Pathogenic to Soybean (Glycine max).</title>
        <authorList>
            <person name="Rogerio F."/>
            <person name="Boufleur T.R."/>
            <person name="Ciampi-Guillardi M."/>
            <person name="Sukno S.A."/>
            <person name="Thon M.R."/>
            <person name="Massola Junior N.S."/>
            <person name="Baroncelli R."/>
        </authorList>
    </citation>
    <scope>NUCLEOTIDE SEQUENCE [LARGE SCALE GENOMIC DNA]</scope>
    <source>
        <strain evidence="2 3">LFN0009</strain>
    </source>
</reference>
<accession>A0A8H6IUK3</accession>
<evidence type="ECO:0000256" key="1">
    <source>
        <dbReference type="SAM" id="MobiDB-lite"/>
    </source>
</evidence>
<organism evidence="2 3">
    <name type="scientific">Colletotrichum sojae</name>
    <dbReference type="NCBI Taxonomy" id="2175907"/>
    <lineage>
        <taxon>Eukaryota</taxon>
        <taxon>Fungi</taxon>
        <taxon>Dikarya</taxon>
        <taxon>Ascomycota</taxon>
        <taxon>Pezizomycotina</taxon>
        <taxon>Sordariomycetes</taxon>
        <taxon>Hypocreomycetidae</taxon>
        <taxon>Glomerellales</taxon>
        <taxon>Glomerellaceae</taxon>
        <taxon>Colletotrichum</taxon>
        <taxon>Colletotrichum orchidearum species complex</taxon>
    </lineage>
</organism>
<feature type="compositionally biased region" description="Acidic residues" evidence="1">
    <location>
        <begin position="567"/>
        <end position="597"/>
    </location>
</feature>